<dbReference type="EMBL" id="CAJVPW010017336">
    <property type="protein sequence ID" value="CAG8676110.1"/>
    <property type="molecule type" value="Genomic_DNA"/>
</dbReference>
<keyword evidence="2" id="KW-1185">Reference proteome</keyword>
<protein>
    <submittedName>
        <fullName evidence="1">2658_t:CDS:1</fullName>
    </submittedName>
</protein>
<name>A0ACA9NT99_9GLOM</name>
<evidence type="ECO:0000313" key="2">
    <source>
        <dbReference type="Proteomes" id="UP000789366"/>
    </source>
</evidence>
<gene>
    <name evidence="1" type="ORF">SPELUC_LOCUS9912</name>
</gene>
<reference evidence="1" key="1">
    <citation type="submission" date="2021-06" db="EMBL/GenBank/DDBJ databases">
        <authorList>
            <person name="Kallberg Y."/>
            <person name="Tangrot J."/>
            <person name="Rosling A."/>
        </authorList>
    </citation>
    <scope>NUCLEOTIDE SEQUENCE</scope>
    <source>
        <strain evidence="1">28 12/20/2015</strain>
    </source>
</reference>
<comment type="caution">
    <text evidence="1">The sequence shown here is derived from an EMBL/GenBank/DDBJ whole genome shotgun (WGS) entry which is preliminary data.</text>
</comment>
<proteinExistence type="predicted"/>
<organism evidence="1 2">
    <name type="scientific">Cetraspora pellucida</name>
    <dbReference type="NCBI Taxonomy" id="1433469"/>
    <lineage>
        <taxon>Eukaryota</taxon>
        <taxon>Fungi</taxon>
        <taxon>Fungi incertae sedis</taxon>
        <taxon>Mucoromycota</taxon>
        <taxon>Glomeromycotina</taxon>
        <taxon>Glomeromycetes</taxon>
        <taxon>Diversisporales</taxon>
        <taxon>Gigasporaceae</taxon>
        <taxon>Cetraspora</taxon>
    </lineage>
</organism>
<dbReference type="Proteomes" id="UP000789366">
    <property type="component" value="Unassembled WGS sequence"/>
</dbReference>
<evidence type="ECO:0000313" key="1">
    <source>
        <dbReference type="EMBL" id="CAG8676110.1"/>
    </source>
</evidence>
<accession>A0ACA9NT99</accession>
<feature type="non-terminal residue" evidence="1">
    <location>
        <position position="1"/>
    </location>
</feature>
<sequence>YMDFLYQLNVRKKEMPYSEKIMLGGDATKEGTGYPVFFTNGFIEIAYTLDYQNYSSMQMMTQQLKTELTDAVKELIKDKIKEEEEDDV</sequence>